<dbReference type="Proteomes" id="UP000217790">
    <property type="component" value="Unassembled WGS sequence"/>
</dbReference>
<sequence length="134" mass="14639">MQGLPYTKAVVLDGETPNECGTPVSNFDDIPIDPALGGPARVPSHVPVEQSTFSVDFSRSLLTCSSMYSLELHVQSWATGISTVLAGTSRRPIRSTTSGLFYRTRNADPPFSTTHETKEEGGDTRINMPHMQRK</sequence>
<reference evidence="3" key="1">
    <citation type="journal article" date="2017" name="Nat. Ecol. Evol.">
        <title>Genome expansion and lineage-specific genetic innovations in the forest pathogenic fungi Armillaria.</title>
        <authorList>
            <person name="Sipos G."/>
            <person name="Prasanna A.N."/>
            <person name="Walter M.C."/>
            <person name="O'Connor E."/>
            <person name="Balint B."/>
            <person name="Krizsan K."/>
            <person name="Kiss B."/>
            <person name="Hess J."/>
            <person name="Varga T."/>
            <person name="Slot J."/>
            <person name="Riley R."/>
            <person name="Boka B."/>
            <person name="Rigling D."/>
            <person name="Barry K."/>
            <person name="Lee J."/>
            <person name="Mihaltcheva S."/>
            <person name="LaButti K."/>
            <person name="Lipzen A."/>
            <person name="Waldron R."/>
            <person name="Moloney N.M."/>
            <person name="Sperisen C."/>
            <person name="Kredics L."/>
            <person name="Vagvoelgyi C."/>
            <person name="Patrignani A."/>
            <person name="Fitzpatrick D."/>
            <person name="Nagy I."/>
            <person name="Doyle S."/>
            <person name="Anderson J.B."/>
            <person name="Grigoriev I.V."/>
            <person name="Gueldener U."/>
            <person name="Muensterkoetter M."/>
            <person name="Nagy L.G."/>
        </authorList>
    </citation>
    <scope>NUCLEOTIDE SEQUENCE [LARGE SCALE GENOMIC DNA]</scope>
    <source>
        <strain evidence="3">Ar21-2</strain>
    </source>
</reference>
<proteinExistence type="predicted"/>
<dbReference type="InParanoid" id="A0A2H3E8J3"/>
<protein>
    <submittedName>
        <fullName evidence="2">Uncharacterized protein</fullName>
    </submittedName>
</protein>
<gene>
    <name evidence="2" type="ORF">ARMGADRAFT_31290</name>
</gene>
<dbReference type="OrthoDB" id="787137at2759"/>
<dbReference type="STRING" id="47427.A0A2H3E8J3"/>
<feature type="region of interest" description="Disordered" evidence="1">
    <location>
        <begin position="96"/>
        <end position="134"/>
    </location>
</feature>
<dbReference type="EMBL" id="KZ293644">
    <property type="protein sequence ID" value="PBL03750.1"/>
    <property type="molecule type" value="Genomic_DNA"/>
</dbReference>
<organism evidence="2 3">
    <name type="scientific">Armillaria gallica</name>
    <name type="common">Bulbous honey fungus</name>
    <name type="synonym">Armillaria bulbosa</name>
    <dbReference type="NCBI Taxonomy" id="47427"/>
    <lineage>
        <taxon>Eukaryota</taxon>
        <taxon>Fungi</taxon>
        <taxon>Dikarya</taxon>
        <taxon>Basidiomycota</taxon>
        <taxon>Agaricomycotina</taxon>
        <taxon>Agaricomycetes</taxon>
        <taxon>Agaricomycetidae</taxon>
        <taxon>Agaricales</taxon>
        <taxon>Marasmiineae</taxon>
        <taxon>Physalacriaceae</taxon>
        <taxon>Armillaria</taxon>
    </lineage>
</organism>
<keyword evidence="3" id="KW-1185">Reference proteome</keyword>
<evidence type="ECO:0000313" key="3">
    <source>
        <dbReference type="Proteomes" id="UP000217790"/>
    </source>
</evidence>
<evidence type="ECO:0000313" key="2">
    <source>
        <dbReference type="EMBL" id="PBL03750.1"/>
    </source>
</evidence>
<dbReference type="AlphaFoldDB" id="A0A2H3E8J3"/>
<evidence type="ECO:0000256" key="1">
    <source>
        <dbReference type="SAM" id="MobiDB-lite"/>
    </source>
</evidence>
<name>A0A2H3E8J3_ARMGA</name>
<accession>A0A2H3E8J3</accession>